<evidence type="ECO:0000259" key="2">
    <source>
        <dbReference type="SMART" id="SM00587"/>
    </source>
</evidence>
<accession>A0A834IRJ4</accession>
<dbReference type="OrthoDB" id="191037at2759"/>
<dbReference type="Pfam" id="PF02958">
    <property type="entry name" value="EcKL"/>
    <property type="match status" value="2"/>
</dbReference>
<dbReference type="AlphaFoldDB" id="A0A834IRJ4"/>
<dbReference type="Gene3D" id="3.90.1200.10">
    <property type="match status" value="1"/>
</dbReference>
<proteinExistence type="predicted"/>
<evidence type="ECO:0000313" key="3">
    <source>
        <dbReference type="EMBL" id="KAF7282398.1"/>
    </source>
</evidence>
<dbReference type="PANTHER" id="PTHR11012:SF55">
    <property type="entry name" value="BHLH DOMAIN-CONTAINING PROTEIN"/>
    <property type="match status" value="1"/>
</dbReference>
<evidence type="ECO:0000313" key="4">
    <source>
        <dbReference type="Proteomes" id="UP000625711"/>
    </source>
</evidence>
<gene>
    <name evidence="3" type="ORF">GWI33_002712</name>
</gene>
<protein>
    <recommendedName>
        <fullName evidence="2">CHK kinase-like domain-containing protein</fullName>
    </recommendedName>
</protein>
<keyword evidence="4" id="KW-1185">Reference proteome</keyword>
<dbReference type="PANTHER" id="PTHR11012">
    <property type="entry name" value="PROTEIN KINASE-LIKE DOMAIN-CONTAINING"/>
    <property type="match status" value="1"/>
</dbReference>
<evidence type="ECO:0000256" key="1">
    <source>
        <dbReference type="SAM" id="MobiDB-lite"/>
    </source>
</evidence>
<dbReference type="InterPro" id="IPR004119">
    <property type="entry name" value="EcKL"/>
</dbReference>
<dbReference type="SMART" id="SM00587">
    <property type="entry name" value="CHK"/>
    <property type="match status" value="1"/>
</dbReference>
<dbReference type="InterPro" id="IPR015897">
    <property type="entry name" value="CHK_kinase-like"/>
</dbReference>
<organism evidence="3 4">
    <name type="scientific">Rhynchophorus ferrugineus</name>
    <name type="common">Red palm weevil</name>
    <name type="synonym">Curculio ferrugineus</name>
    <dbReference type="NCBI Taxonomy" id="354439"/>
    <lineage>
        <taxon>Eukaryota</taxon>
        <taxon>Metazoa</taxon>
        <taxon>Ecdysozoa</taxon>
        <taxon>Arthropoda</taxon>
        <taxon>Hexapoda</taxon>
        <taxon>Insecta</taxon>
        <taxon>Pterygota</taxon>
        <taxon>Neoptera</taxon>
        <taxon>Endopterygota</taxon>
        <taxon>Coleoptera</taxon>
        <taxon>Polyphaga</taxon>
        <taxon>Cucujiformia</taxon>
        <taxon>Curculionidae</taxon>
        <taxon>Dryophthorinae</taxon>
        <taxon>Rhynchophorus</taxon>
    </lineage>
</organism>
<dbReference type="EMBL" id="JAACXV010000175">
    <property type="protein sequence ID" value="KAF7282398.1"/>
    <property type="molecule type" value="Genomic_DNA"/>
</dbReference>
<comment type="caution">
    <text evidence="3">The sequence shown here is derived from an EMBL/GenBank/DDBJ whole genome shotgun (WGS) entry which is preliminary data.</text>
</comment>
<feature type="region of interest" description="Disordered" evidence="1">
    <location>
        <begin position="192"/>
        <end position="233"/>
    </location>
</feature>
<reference evidence="3" key="1">
    <citation type="submission" date="2020-08" db="EMBL/GenBank/DDBJ databases">
        <title>Genome sequencing and assembly of the red palm weevil Rhynchophorus ferrugineus.</title>
        <authorList>
            <person name="Dias G.B."/>
            <person name="Bergman C.M."/>
            <person name="Manee M."/>
        </authorList>
    </citation>
    <scope>NUCLEOTIDE SEQUENCE</scope>
    <source>
        <strain evidence="3">AA-2017</strain>
        <tissue evidence="3">Whole larva</tissue>
    </source>
</reference>
<dbReference type="SUPFAM" id="SSF56112">
    <property type="entry name" value="Protein kinase-like (PK-like)"/>
    <property type="match status" value="1"/>
</dbReference>
<feature type="compositionally biased region" description="Pro residues" evidence="1">
    <location>
        <begin position="192"/>
        <end position="209"/>
    </location>
</feature>
<dbReference type="InterPro" id="IPR011009">
    <property type="entry name" value="Kinase-like_dom_sf"/>
</dbReference>
<name>A0A834IRJ4_RHYFE</name>
<feature type="domain" description="CHK kinase-like" evidence="2">
    <location>
        <begin position="130"/>
        <end position="353"/>
    </location>
</feature>
<sequence length="437" mass="48980">MTSIDYSIKDVEKVVKVDGVVKNVEVSRLTAPGENFISLVLRVDLDVEKDGQTTKVSTVAKRVPLANSRMISMSFQSMKNEIKFYSEIIPILTRFSNEYGIDSESLYAKYYGSRLNLEGADEEVTRDAVLLVENLIPQGYRNEDRYIGFDIVTAKALLKSLALFHAIPMALREKDPERFKTIKDFLITSMPKFPPGGPGSRGPPGPPGVPDGEPGTEDPAKRPPGFPNFPEGQRPDQLILKAMQDIPACAPYLDRLKVMTEKPSMGPGFGKVGVEPWATISHSDFWVNNMMVKPREGEEPLVKLVDFQVCGYKSFACDLVFFLLTSVSNDVIKESLDELLKFYYTALTENLRRFDVNLDLTYDIFLKELEEAGQESETKHALFFCNVVFGEKNSSVDVAVQEVDMMARMGRMIEKMSPLAKDKLALIASVVSKRNWV</sequence>
<dbReference type="Proteomes" id="UP000625711">
    <property type="component" value="Unassembled WGS sequence"/>
</dbReference>